<dbReference type="Pfam" id="PF13639">
    <property type="entry name" value="zf-RING_2"/>
    <property type="match status" value="1"/>
</dbReference>
<keyword evidence="7" id="KW-1185">Reference proteome</keyword>
<organism evidence="7">
    <name type="scientific">Pyrenophora teres f. teres (strain 0-1)</name>
    <name type="common">Barley net blotch fungus</name>
    <name type="synonym">Drechslera teres f. teres</name>
    <dbReference type="NCBI Taxonomy" id="861557"/>
    <lineage>
        <taxon>Eukaryota</taxon>
        <taxon>Fungi</taxon>
        <taxon>Dikarya</taxon>
        <taxon>Ascomycota</taxon>
        <taxon>Pezizomycotina</taxon>
        <taxon>Dothideomycetes</taxon>
        <taxon>Pleosporomycetidae</taxon>
        <taxon>Pleosporales</taxon>
        <taxon>Pleosporineae</taxon>
        <taxon>Pleosporaceae</taxon>
        <taxon>Pyrenophora</taxon>
    </lineage>
</organism>
<dbReference type="EMBL" id="GL537344">
    <property type="protein sequence ID" value="EFQ86589.1"/>
    <property type="molecule type" value="Genomic_DNA"/>
</dbReference>
<keyword evidence="3" id="KW-0862">Zinc</keyword>
<dbReference type="Gene3D" id="3.30.40.10">
    <property type="entry name" value="Zinc/RING finger domain, C3HC4 (zinc finger)"/>
    <property type="match status" value="1"/>
</dbReference>
<evidence type="ECO:0000313" key="7">
    <source>
        <dbReference type="Proteomes" id="UP000001067"/>
    </source>
</evidence>
<keyword evidence="2 4" id="KW-0863">Zinc-finger</keyword>
<evidence type="ECO:0000256" key="2">
    <source>
        <dbReference type="ARBA" id="ARBA00022771"/>
    </source>
</evidence>
<dbReference type="Proteomes" id="UP000001067">
    <property type="component" value="Unassembled WGS sequence"/>
</dbReference>
<accession>E3S601</accession>
<dbReference type="OrthoDB" id="3800056at2759"/>
<evidence type="ECO:0000256" key="3">
    <source>
        <dbReference type="ARBA" id="ARBA00022833"/>
    </source>
</evidence>
<gene>
    <name evidence="6" type="ORF">PTT_18114</name>
</gene>
<keyword evidence="1" id="KW-0479">Metal-binding</keyword>
<dbReference type="InterPro" id="IPR017907">
    <property type="entry name" value="Znf_RING_CS"/>
</dbReference>
<dbReference type="GO" id="GO:0061630">
    <property type="term" value="F:ubiquitin protein ligase activity"/>
    <property type="evidence" value="ECO:0007669"/>
    <property type="project" value="TreeGrafter"/>
</dbReference>
<reference evidence="6 7" key="1">
    <citation type="journal article" date="2010" name="Genome Biol.">
        <title>A first genome assembly of the barley fungal pathogen Pyrenophora teres f. teres.</title>
        <authorList>
            <person name="Ellwood S.R."/>
            <person name="Liu Z."/>
            <person name="Syme R.A."/>
            <person name="Lai Z."/>
            <person name="Hane J.K."/>
            <person name="Keiper F."/>
            <person name="Moffat C.S."/>
            <person name="Oliver R.P."/>
            <person name="Friesen T.L."/>
        </authorList>
    </citation>
    <scope>NUCLEOTIDE SEQUENCE [LARGE SCALE GENOMIC DNA]</scope>
    <source>
        <strain evidence="6 7">0-1</strain>
    </source>
</reference>
<dbReference type="AlphaFoldDB" id="E3S601"/>
<dbReference type="SUPFAM" id="SSF57850">
    <property type="entry name" value="RING/U-box"/>
    <property type="match status" value="1"/>
</dbReference>
<evidence type="ECO:0000313" key="6">
    <source>
        <dbReference type="EMBL" id="EFQ86589.1"/>
    </source>
</evidence>
<dbReference type="PANTHER" id="PTHR45969">
    <property type="entry name" value="RING ZINC FINGER PROTEIN-RELATED"/>
    <property type="match status" value="1"/>
</dbReference>
<protein>
    <recommendedName>
        <fullName evidence="5">RING-type domain-containing protein</fullName>
    </recommendedName>
</protein>
<dbReference type="HOGENOM" id="CLU_727895_0_0_1"/>
<dbReference type="KEGG" id="pte:PTT_18114"/>
<dbReference type="InterPro" id="IPR001841">
    <property type="entry name" value="Znf_RING"/>
</dbReference>
<name>E3S601_PYRTT</name>
<dbReference type="SMART" id="SM00184">
    <property type="entry name" value="RING"/>
    <property type="match status" value="1"/>
</dbReference>
<evidence type="ECO:0000256" key="1">
    <source>
        <dbReference type="ARBA" id="ARBA00022723"/>
    </source>
</evidence>
<dbReference type="PROSITE" id="PS50089">
    <property type="entry name" value="ZF_RING_2"/>
    <property type="match status" value="1"/>
</dbReference>
<feature type="domain" description="RING-type" evidence="5">
    <location>
        <begin position="277"/>
        <end position="321"/>
    </location>
</feature>
<evidence type="ECO:0000256" key="4">
    <source>
        <dbReference type="PROSITE-ProRule" id="PRU00175"/>
    </source>
</evidence>
<proteinExistence type="predicted"/>
<dbReference type="GO" id="GO:0016567">
    <property type="term" value="P:protein ubiquitination"/>
    <property type="evidence" value="ECO:0007669"/>
    <property type="project" value="TreeGrafter"/>
</dbReference>
<sequence>MDQILTFADTQLAATTSDERRSSIVASMLAVGAPAHSRLIYRPEPIGSTFPLGNFTVTIDGEPALMEQIDTSYALLVQDFTVLQGDEDLELPYDEPGLELMQYLPNGLRGQGARFLTYLDAYACLPELRRTEMMEGRVKLIQWLYDDLDGFVRGVMAQAARLNQHESMLLKLKLHVYSFRLILYFARLQGWEQDRLSNELTSNFATYFQTYMVSPPSVLRSRLAEVRGFFENQRLLLRASQGSFGDSAAPELAGELPGVREISVPAAEVSETAVEQCSICLLDPGSAAVLTKSCSHAFCDECLETWIHAGQENSYRCPMCRTELFSMSSYQPKQLELSMEDMRLYVTLGRWIDQTRSVDASLYWLQLEMELHYRVISMGA</sequence>
<dbReference type="GO" id="GO:0008270">
    <property type="term" value="F:zinc ion binding"/>
    <property type="evidence" value="ECO:0007669"/>
    <property type="project" value="UniProtKB-KW"/>
</dbReference>
<dbReference type="STRING" id="861557.E3S601"/>
<dbReference type="PANTHER" id="PTHR45969:SF69">
    <property type="entry name" value="FINGER DOMAIN PROTEIN, PUTATIVE (AFU_ORTHOLOGUE AFUA_3G12190)-RELATED"/>
    <property type="match status" value="1"/>
</dbReference>
<evidence type="ECO:0000259" key="5">
    <source>
        <dbReference type="PROSITE" id="PS50089"/>
    </source>
</evidence>
<dbReference type="PROSITE" id="PS00518">
    <property type="entry name" value="ZF_RING_1"/>
    <property type="match status" value="1"/>
</dbReference>
<dbReference type="InterPro" id="IPR013083">
    <property type="entry name" value="Znf_RING/FYVE/PHD"/>
</dbReference>